<organism evidence="6 7">
    <name type="scientific">Fervidibacillus albus</name>
    <dbReference type="NCBI Taxonomy" id="2980026"/>
    <lineage>
        <taxon>Bacteria</taxon>
        <taxon>Bacillati</taxon>
        <taxon>Bacillota</taxon>
        <taxon>Bacilli</taxon>
        <taxon>Bacillales</taxon>
        <taxon>Bacillaceae</taxon>
        <taxon>Fervidibacillus</taxon>
    </lineage>
</organism>
<dbReference type="GO" id="GO:0042597">
    <property type="term" value="C:periplasmic space"/>
    <property type="evidence" value="ECO:0007669"/>
    <property type="project" value="UniProtKB-SubCell"/>
</dbReference>
<name>A0A9E8LT71_9BACI</name>
<proteinExistence type="predicted"/>
<evidence type="ECO:0000256" key="1">
    <source>
        <dbReference type="ARBA" id="ARBA00004418"/>
    </source>
</evidence>
<evidence type="ECO:0000256" key="3">
    <source>
        <dbReference type="ARBA" id="ARBA00022764"/>
    </source>
</evidence>
<sequence length="640" mass="74257">MEYFSDLQLTKKLSQPGEIYFPMIEQMDKEVTQFARHFKDDYRKMSEWGHHYFCKEDGGQLVFDLSSPHSHRCAICGKAYKGKKLDNVWIYFYRNTAFVTILKCAVLYRIKEDKKYLQFIKKILSFYVDHYDQFVIHSKDKVIDDLTYDVGGAGKIMPQALNEAIMIVRMINALEMVKDEIGKEFLDNVNNKMFLPASKLLKAQLVRIHNIPCWANSALGMIGLFTKNDELLNEVFSGEFGIRNQLKQGVSEDGFWYEGSIHYNFFLLEGVINLLLFTKIYHYDFGEEENIIKKMLTVAYEYAFDNGTLPNPNDGWPDVNLKTYSYIYHTATKIFGEHSEIGNLLKNIESGTEERGIIPLSSPYYYRNDIPLERFIFNPDMDFSDLKTVKRTSVNYPASYYGILRNNKINIFCKYGHRGPSHAHPDKMNIEVMIGNSILTRDLSNAGYGSRLCNEWHRMSASHNTVVVNGENHVSTKGGSILEFTHTTLHAISKNVYEGIDFTRKIELSPFGFSDEFNVNASDDHTFDWFFHSQAKLISELPYEMDDLGYSTNGYQHIKDVKKIVTNGDTIVLKWILDDWMIHSEIDIRNKKIYIAKTYDNPASRLRTSIILREKNSNCSFKVKWEFIPMKKESTLLKTI</sequence>
<evidence type="ECO:0000256" key="4">
    <source>
        <dbReference type="ARBA" id="ARBA00023239"/>
    </source>
</evidence>
<protein>
    <submittedName>
        <fullName evidence="6">Heparinase II/III-family protein</fullName>
    </submittedName>
</protein>
<evidence type="ECO:0000313" key="6">
    <source>
        <dbReference type="EMBL" id="WAA08945.1"/>
    </source>
</evidence>
<comment type="subcellular location">
    <subcellularLocation>
        <location evidence="1">Periplasm</location>
    </subcellularLocation>
</comment>
<accession>A0A9E8LT71</accession>
<dbReference type="GO" id="GO:0016829">
    <property type="term" value="F:lyase activity"/>
    <property type="evidence" value="ECO:0007669"/>
    <property type="project" value="UniProtKB-KW"/>
</dbReference>
<dbReference type="PANTHER" id="PTHR39210">
    <property type="entry name" value="HEPARIN-SULFATE LYASE"/>
    <property type="match status" value="1"/>
</dbReference>
<dbReference type="Gene3D" id="2.70.98.70">
    <property type="match status" value="1"/>
</dbReference>
<evidence type="ECO:0000313" key="7">
    <source>
        <dbReference type="Proteomes" id="UP001164718"/>
    </source>
</evidence>
<reference evidence="6" key="1">
    <citation type="submission" date="2022-09" db="EMBL/GenBank/DDBJ databases">
        <title>Complete Genomes of Fervidibacillus albus and Fervidibacillus halotolerans isolated from tidal flat sediments.</title>
        <authorList>
            <person name="Kwon K.K."/>
            <person name="Yang S.-H."/>
            <person name="Park M.J."/>
            <person name="Oh H.-M."/>
        </authorList>
    </citation>
    <scope>NUCLEOTIDE SEQUENCE</scope>
    <source>
        <strain evidence="6">MEBiC13591</strain>
    </source>
</reference>
<dbReference type="Proteomes" id="UP001164718">
    <property type="component" value="Chromosome"/>
</dbReference>
<feature type="domain" description="Heparinase II/III-like C-terminal" evidence="5">
    <location>
        <begin position="390"/>
        <end position="554"/>
    </location>
</feature>
<keyword evidence="2" id="KW-0732">Signal</keyword>
<gene>
    <name evidence="6" type="ORF">OE104_10055</name>
</gene>
<dbReference type="KEGG" id="faf:OE104_10055"/>
<evidence type="ECO:0000256" key="2">
    <source>
        <dbReference type="ARBA" id="ARBA00022729"/>
    </source>
</evidence>
<keyword evidence="7" id="KW-1185">Reference proteome</keyword>
<dbReference type="RefSeq" id="WP_275416729.1">
    <property type="nucleotide sequence ID" value="NZ_CP106878.1"/>
</dbReference>
<dbReference type="InterPro" id="IPR012480">
    <property type="entry name" value="Hepar_II_III_C"/>
</dbReference>
<dbReference type="Gene3D" id="1.50.10.100">
    <property type="entry name" value="Chondroitin AC/alginate lyase"/>
    <property type="match status" value="1"/>
</dbReference>
<dbReference type="Pfam" id="PF07940">
    <property type="entry name" value="Hepar_II_III_C"/>
    <property type="match status" value="1"/>
</dbReference>
<dbReference type="SUPFAM" id="SSF48230">
    <property type="entry name" value="Chondroitin AC/alginate lyase"/>
    <property type="match status" value="1"/>
</dbReference>
<dbReference type="PANTHER" id="PTHR39210:SF1">
    <property type="entry name" value="HEPARIN-SULFATE LYASE"/>
    <property type="match status" value="1"/>
</dbReference>
<dbReference type="AlphaFoldDB" id="A0A9E8LT71"/>
<dbReference type="InterPro" id="IPR008929">
    <property type="entry name" value="Chondroitin_lyas"/>
</dbReference>
<evidence type="ECO:0000259" key="5">
    <source>
        <dbReference type="Pfam" id="PF07940"/>
    </source>
</evidence>
<keyword evidence="4" id="KW-0456">Lyase</keyword>
<dbReference type="EMBL" id="CP106878">
    <property type="protein sequence ID" value="WAA08945.1"/>
    <property type="molecule type" value="Genomic_DNA"/>
</dbReference>
<keyword evidence="3" id="KW-0574">Periplasm</keyword>